<name>A0A8S5RMH4_9VIRU</name>
<feature type="transmembrane region" description="Helical" evidence="2">
    <location>
        <begin position="6"/>
        <end position="33"/>
    </location>
</feature>
<keyword evidence="2" id="KW-0812">Transmembrane</keyword>
<dbReference type="EMBL" id="BK059120">
    <property type="protein sequence ID" value="DAE32314.1"/>
    <property type="molecule type" value="Genomic_DNA"/>
</dbReference>
<organism evidence="3">
    <name type="scientific">virus sp. ctviY17</name>
    <dbReference type="NCBI Taxonomy" id="2825828"/>
    <lineage>
        <taxon>Viruses</taxon>
    </lineage>
</organism>
<accession>A0A8S5RMH4</accession>
<keyword evidence="2" id="KW-1133">Transmembrane helix</keyword>
<evidence type="ECO:0000256" key="2">
    <source>
        <dbReference type="SAM" id="Phobius"/>
    </source>
</evidence>
<reference evidence="3" key="1">
    <citation type="journal article" date="2021" name="Proc. Natl. Acad. Sci. U.S.A.">
        <title>A Catalog of Tens of Thousands of Viruses from Human Metagenomes Reveals Hidden Associations with Chronic Diseases.</title>
        <authorList>
            <person name="Tisza M.J."/>
            <person name="Buck C.B."/>
        </authorList>
    </citation>
    <scope>NUCLEOTIDE SEQUENCE</scope>
    <source>
        <strain evidence="3">CtviY17</strain>
    </source>
</reference>
<feature type="compositionally biased region" description="Acidic residues" evidence="1">
    <location>
        <begin position="58"/>
        <end position="88"/>
    </location>
</feature>
<sequence length="88" mass="10219">MIKLYLWQFMLCNFGTVAIGTFLGAMVAGGFLIRKLDIARLQELIDDNEEKIEFLEQEREEIDDEIDELDDKSDEDNDDIITGEEDEE</sequence>
<keyword evidence="2" id="KW-0472">Membrane</keyword>
<evidence type="ECO:0000313" key="3">
    <source>
        <dbReference type="EMBL" id="DAE32314.1"/>
    </source>
</evidence>
<protein>
    <submittedName>
        <fullName evidence="3">Cell division protein</fullName>
    </submittedName>
</protein>
<feature type="region of interest" description="Disordered" evidence="1">
    <location>
        <begin position="56"/>
        <end position="88"/>
    </location>
</feature>
<keyword evidence="3" id="KW-0132">Cell division</keyword>
<evidence type="ECO:0000256" key="1">
    <source>
        <dbReference type="SAM" id="MobiDB-lite"/>
    </source>
</evidence>
<proteinExistence type="predicted"/>
<keyword evidence="3" id="KW-0131">Cell cycle</keyword>
<dbReference type="GO" id="GO:0051301">
    <property type="term" value="P:cell division"/>
    <property type="evidence" value="ECO:0007669"/>
    <property type="project" value="UniProtKB-KW"/>
</dbReference>